<dbReference type="GO" id="GO:0005829">
    <property type="term" value="C:cytosol"/>
    <property type="evidence" value="ECO:0007669"/>
    <property type="project" value="TreeGrafter"/>
</dbReference>
<name>A0A9X1ZWS1_9GAMM</name>
<keyword evidence="3 5" id="KW-0269">Exonuclease</keyword>
<dbReference type="GO" id="GO:0008408">
    <property type="term" value="F:3'-5' exonuclease activity"/>
    <property type="evidence" value="ECO:0007669"/>
    <property type="project" value="TreeGrafter"/>
</dbReference>
<reference evidence="5" key="1">
    <citation type="submission" date="2022-01" db="EMBL/GenBank/DDBJ databases">
        <title>Whole genome-based taxonomy of the Shewanellaceae.</title>
        <authorList>
            <person name="Martin-Rodriguez A.J."/>
        </authorList>
    </citation>
    <scope>NUCLEOTIDE SEQUENCE</scope>
    <source>
        <strain evidence="5">DSM 16422</strain>
    </source>
</reference>
<dbReference type="PANTHER" id="PTHR30231">
    <property type="entry name" value="DNA POLYMERASE III SUBUNIT EPSILON"/>
    <property type="match status" value="1"/>
</dbReference>
<evidence type="ECO:0000256" key="3">
    <source>
        <dbReference type="ARBA" id="ARBA00022839"/>
    </source>
</evidence>
<dbReference type="PANTHER" id="PTHR30231:SF4">
    <property type="entry name" value="PROTEIN NEN2"/>
    <property type="match status" value="1"/>
</dbReference>
<keyword evidence="2" id="KW-0378">Hydrolase</keyword>
<evidence type="ECO:0000313" key="6">
    <source>
        <dbReference type="Proteomes" id="UP001139333"/>
    </source>
</evidence>
<comment type="caution">
    <text evidence="5">The sequence shown here is derived from an EMBL/GenBank/DDBJ whole genome shotgun (WGS) entry which is preliminary data.</text>
</comment>
<keyword evidence="6" id="KW-1185">Reference proteome</keyword>
<gene>
    <name evidence="5" type="ORF">L2672_14485</name>
</gene>
<dbReference type="EMBL" id="JAKIKP010000013">
    <property type="protein sequence ID" value="MCL1143886.1"/>
    <property type="molecule type" value="Genomic_DNA"/>
</dbReference>
<evidence type="ECO:0000259" key="4">
    <source>
        <dbReference type="SMART" id="SM00479"/>
    </source>
</evidence>
<evidence type="ECO:0000256" key="1">
    <source>
        <dbReference type="ARBA" id="ARBA00022722"/>
    </source>
</evidence>
<dbReference type="SUPFAM" id="SSF53098">
    <property type="entry name" value="Ribonuclease H-like"/>
    <property type="match status" value="1"/>
</dbReference>
<feature type="domain" description="Exonuclease" evidence="4">
    <location>
        <begin position="54"/>
        <end position="227"/>
    </location>
</feature>
<keyword evidence="1" id="KW-0540">Nuclease</keyword>
<dbReference type="SMART" id="SM00479">
    <property type="entry name" value="EXOIII"/>
    <property type="match status" value="1"/>
</dbReference>
<sequence>MISDSWLKARFRLDALILKYKLKSIPRSVINPERLIEYQQSLLSQFSKSINEAQLMAIDLEMTGLNPTEDQIISMGIVPITQAGIPLQQAQHLMISIDGSVGSSATIHGIVDNQLENALSLEQAVLWFLEHTKGHILVAHHAPMDVSFLLNYIEKVFGFRMLMPFIDTLGIEKKRYLRQHGQLIKGCVRLGESRERYHLPVYAGHNALLDAIACAELLLAQVAAMGGGHQMKCYELIETIK</sequence>
<accession>A0A9X1ZWS1</accession>
<dbReference type="InterPro" id="IPR013520">
    <property type="entry name" value="Ribonucl_H"/>
</dbReference>
<dbReference type="CDD" id="cd06127">
    <property type="entry name" value="DEDDh"/>
    <property type="match status" value="1"/>
</dbReference>
<evidence type="ECO:0000256" key="2">
    <source>
        <dbReference type="ARBA" id="ARBA00022801"/>
    </source>
</evidence>
<dbReference type="Proteomes" id="UP001139333">
    <property type="component" value="Unassembled WGS sequence"/>
</dbReference>
<dbReference type="RefSeq" id="WP_248996556.1">
    <property type="nucleotide sequence ID" value="NZ_JAKIKP010000013.1"/>
</dbReference>
<protein>
    <submittedName>
        <fullName evidence="5">3'-5' exonuclease</fullName>
    </submittedName>
</protein>
<dbReference type="InterPro" id="IPR036397">
    <property type="entry name" value="RNaseH_sf"/>
</dbReference>
<dbReference type="InterPro" id="IPR012337">
    <property type="entry name" value="RNaseH-like_sf"/>
</dbReference>
<dbReference type="Pfam" id="PF00929">
    <property type="entry name" value="RNase_T"/>
    <property type="match status" value="1"/>
</dbReference>
<organism evidence="5 6">
    <name type="scientific">Shewanella gaetbuli</name>
    <dbReference type="NCBI Taxonomy" id="220752"/>
    <lineage>
        <taxon>Bacteria</taxon>
        <taxon>Pseudomonadati</taxon>
        <taxon>Pseudomonadota</taxon>
        <taxon>Gammaproteobacteria</taxon>
        <taxon>Alteromonadales</taxon>
        <taxon>Shewanellaceae</taxon>
        <taxon>Shewanella</taxon>
    </lineage>
</organism>
<dbReference type="GO" id="GO:0003676">
    <property type="term" value="F:nucleic acid binding"/>
    <property type="evidence" value="ECO:0007669"/>
    <property type="project" value="InterPro"/>
</dbReference>
<proteinExistence type="predicted"/>
<dbReference type="Gene3D" id="3.30.420.10">
    <property type="entry name" value="Ribonuclease H-like superfamily/Ribonuclease H"/>
    <property type="match status" value="1"/>
</dbReference>
<dbReference type="GO" id="GO:0006259">
    <property type="term" value="P:DNA metabolic process"/>
    <property type="evidence" value="ECO:0007669"/>
    <property type="project" value="UniProtKB-ARBA"/>
</dbReference>
<evidence type="ECO:0000313" key="5">
    <source>
        <dbReference type="EMBL" id="MCL1143886.1"/>
    </source>
</evidence>
<dbReference type="AlphaFoldDB" id="A0A9X1ZWS1"/>